<gene>
    <name evidence="1" type="ORF">NA2_15307</name>
</gene>
<protein>
    <submittedName>
        <fullName evidence="1">Uncharacterized protein</fullName>
    </submittedName>
</protein>
<organism evidence="1 2">
    <name type="scientific">Nitratireductor pacificus pht-3B</name>
    <dbReference type="NCBI Taxonomy" id="391937"/>
    <lineage>
        <taxon>Bacteria</taxon>
        <taxon>Pseudomonadati</taxon>
        <taxon>Pseudomonadota</taxon>
        <taxon>Alphaproteobacteria</taxon>
        <taxon>Hyphomicrobiales</taxon>
        <taxon>Phyllobacteriaceae</taxon>
        <taxon>Nitratireductor</taxon>
    </lineage>
</organism>
<dbReference type="RefSeq" id="WP_008597926.1">
    <property type="nucleotide sequence ID" value="NZ_AMRM01000017.1"/>
</dbReference>
<dbReference type="Proteomes" id="UP000006786">
    <property type="component" value="Unassembled WGS sequence"/>
</dbReference>
<proteinExistence type="predicted"/>
<dbReference type="OrthoDB" id="9955063at2"/>
<evidence type="ECO:0000313" key="1">
    <source>
        <dbReference type="EMBL" id="EKF18061.1"/>
    </source>
</evidence>
<dbReference type="PATRIC" id="fig|391937.3.peg.3146"/>
<sequence length="124" mass="14045">MTDTVTTHLNDMVLALEAACETLPERAVPVDLLFRPPEWPRDELLVMFRFLANEMELPRRCSGRRCRRLERCCGGPGRHDASYCLPHWDAAAIDRLRAASAAVMLCWMRRSAEHHALMGGETPA</sequence>
<keyword evidence="2" id="KW-1185">Reference proteome</keyword>
<accession>K2M7A8</accession>
<dbReference type="AlphaFoldDB" id="K2M7A8"/>
<dbReference type="EMBL" id="AMRM01000017">
    <property type="protein sequence ID" value="EKF18061.1"/>
    <property type="molecule type" value="Genomic_DNA"/>
</dbReference>
<comment type="caution">
    <text evidence="1">The sequence shown here is derived from an EMBL/GenBank/DDBJ whole genome shotgun (WGS) entry which is preliminary data.</text>
</comment>
<evidence type="ECO:0000313" key="2">
    <source>
        <dbReference type="Proteomes" id="UP000006786"/>
    </source>
</evidence>
<name>K2M7A8_9HYPH</name>
<reference evidence="1 2" key="1">
    <citation type="journal article" date="2012" name="J. Bacteriol.">
        <title>Genome Sequence of Nitratireductor pacificus Type Strain pht-3B.</title>
        <authorList>
            <person name="Lai Q."/>
            <person name="Li G."/>
            <person name="Shao Z."/>
        </authorList>
    </citation>
    <scope>NUCLEOTIDE SEQUENCE [LARGE SCALE GENOMIC DNA]</scope>
    <source>
        <strain evidence="2">pht-3B</strain>
    </source>
</reference>